<dbReference type="InterPro" id="IPR016197">
    <property type="entry name" value="Chromo-like_dom_sf"/>
</dbReference>
<feature type="region of interest" description="Disordered" evidence="2">
    <location>
        <begin position="314"/>
        <end position="351"/>
    </location>
</feature>
<dbReference type="SUPFAM" id="SSF54160">
    <property type="entry name" value="Chromo domain-like"/>
    <property type="match status" value="1"/>
</dbReference>
<reference evidence="3" key="1">
    <citation type="journal article" date="2020" name="Stud. Mycol.">
        <title>101 Dothideomycetes genomes: a test case for predicting lifestyles and emergence of pathogens.</title>
        <authorList>
            <person name="Haridas S."/>
            <person name="Albert R."/>
            <person name="Binder M."/>
            <person name="Bloem J."/>
            <person name="Labutti K."/>
            <person name="Salamov A."/>
            <person name="Andreopoulos B."/>
            <person name="Baker S."/>
            <person name="Barry K."/>
            <person name="Bills G."/>
            <person name="Bluhm B."/>
            <person name="Cannon C."/>
            <person name="Castanera R."/>
            <person name="Culley D."/>
            <person name="Daum C."/>
            <person name="Ezra D."/>
            <person name="Gonzalez J."/>
            <person name="Henrissat B."/>
            <person name="Kuo A."/>
            <person name="Liang C."/>
            <person name="Lipzen A."/>
            <person name="Lutzoni F."/>
            <person name="Magnuson J."/>
            <person name="Mondo S."/>
            <person name="Nolan M."/>
            <person name="Ohm R."/>
            <person name="Pangilinan J."/>
            <person name="Park H.-J."/>
            <person name="Ramirez L."/>
            <person name="Alfaro M."/>
            <person name="Sun H."/>
            <person name="Tritt A."/>
            <person name="Yoshinaga Y."/>
            <person name="Zwiers L.-H."/>
            <person name="Turgeon B."/>
            <person name="Goodwin S."/>
            <person name="Spatafora J."/>
            <person name="Crous P."/>
            <person name="Grigoriev I."/>
        </authorList>
    </citation>
    <scope>NUCLEOTIDE SEQUENCE</scope>
    <source>
        <strain evidence="3">CBS 133067</strain>
    </source>
</reference>
<feature type="region of interest" description="Disordered" evidence="2">
    <location>
        <begin position="201"/>
        <end position="256"/>
    </location>
</feature>
<evidence type="ECO:0000256" key="2">
    <source>
        <dbReference type="SAM" id="MobiDB-lite"/>
    </source>
</evidence>
<comment type="subunit">
    <text evidence="1">Component of the NuA4 histone acetyltransferase complex.</text>
</comment>
<dbReference type="EMBL" id="ML978122">
    <property type="protein sequence ID" value="KAF2103229.1"/>
    <property type="molecule type" value="Genomic_DNA"/>
</dbReference>
<evidence type="ECO:0000256" key="1">
    <source>
        <dbReference type="ARBA" id="ARBA00011353"/>
    </source>
</evidence>
<accession>A0A9P4IL98</accession>
<dbReference type="AlphaFoldDB" id="A0A9P4IL98"/>
<sequence>MECAAGYGMLHAILGADVDKKPREASGSFYLQTEEFSFRAASHSTHSTTATAMLSDSLRYTQFREWDPEKEYKKTKLHIKQTDPVSVRTVCDSEVTSSGALSSGEGFVFSNETTRPVDLYRQQHAAVACTTPIMLNPEPVDDGVSFHSMSDEDDTYIASGTHHGWATYTPGEIGEDDPSILTGIIPSLPLICVISDQDPVPEHTPELFNGHPSPPSASTAPDRVCPDGLSEPPHTSSVSAAKGTTHLPNEGSSPDDAIPRECCEHCMRSNGVHQHTFIQQDIKDLQESVSSRLDHLAKSVAACFQIMISSSTSGASASSAALDEPPQGRRKRKRQQSPDEGGIPDNNDEQEWAVEKIITHRDIRGRGKGRRLKRQYLCQWQHTWMDESACEDLAALDEYERRLSTASK</sequence>
<organism evidence="3 4">
    <name type="scientific">Rhizodiscina lignyota</name>
    <dbReference type="NCBI Taxonomy" id="1504668"/>
    <lineage>
        <taxon>Eukaryota</taxon>
        <taxon>Fungi</taxon>
        <taxon>Dikarya</taxon>
        <taxon>Ascomycota</taxon>
        <taxon>Pezizomycotina</taxon>
        <taxon>Dothideomycetes</taxon>
        <taxon>Pleosporomycetidae</taxon>
        <taxon>Aulographales</taxon>
        <taxon>Rhizodiscinaceae</taxon>
        <taxon>Rhizodiscina</taxon>
    </lineage>
</organism>
<protein>
    <recommendedName>
        <fullName evidence="5">Chromo domain-containing protein</fullName>
    </recommendedName>
</protein>
<evidence type="ECO:0000313" key="4">
    <source>
        <dbReference type="Proteomes" id="UP000799772"/>
    </source>
</evidence>
<keyword evidence="4" id="KW-1185">Reference proteome</keyword>
<comment type="caution">
    <text evidence="3">The sequence shown here is derived from an EMBL/GenBank/DDBJ whole genome shotgun (WGS) entry which is preliminary data.</text>
</comment>
<gene>
    <name evidence="3" type="ORF">NA57DRAFT_52755</name>
</gene>
<proteinExistence type="predicted"/>
<dbReference type="Gene3D" id="2.40.50.40">
    <property type="match status" value="1"/>
</dbReference>
<name>A0A9P4IL98_9PEZI</name>
<evidence type="ECO:0000313" key="3">
    <source>
        <dbReference type="EMBL" id="KAF2103229.1"/>
    </source>
</evidence>
<dbReference type="Proteomes" id="UP000799772">
    <property type="component" value="Unassembled WGS sequence"/>
</dbReference>
<evidence type="ECO:0008006" key="5">
    <source>
        <dbReference type="Google" id="ProtNLM"/>
    </source>
</evidence>